<evidence type="ECO:0000313" key="1">
    <source>
        <dbReference type="EMBL" id="GLB43202.1"/>
    </source>
</evidence>
<name>A0A9P3PXS6_LYOSH</name>
<dbReference type="EMBL" id="BRPK01000013">
    <property type="protein sequence ID" value="GLB43202.1"/>
    <property type="molecule type" value="Genomic_DNA"/>
</dbReference>
<sequence length="80" mass="8698">MGTWCSWLSRPLSTRSQTVAVWPAGGPRFNSGPLASGTQYPFTQHLYMSCAVFQVSIAPIPGSLLSDIIQRTRASKAWGL</sequence>
<organism evidence="1 2">
    <name type="scientific">Lyophyllum shimeji</name>
    <name type="common">Hon-shimeji</name>
    <name type="synonym">Tricholoma shimeji</name>
    <dbReference type="NCBI Taxonomy" id="47721"/>
    <lineage>
        <taxon>Eukaryota</taxon>
        <taxon>Fungi</taxon>
        <taxon>Dikarya</taxon>
        <taxon>Basidiomycota</taxon>
        <taxon>Agaricomycotina</taxon>
        <taxon>Agaricomycetes</taxon>
        <taxon>Agaricomycetidae</taxon>
        <taxon>Agaricales</taxon>
        <taxon>Tricholomatineae</taxon>
        <taxon>Lyophyllaceae</taxon>
        <taxon>Lyophyllum</taxon>
    </lineage>
</organism>
<reference evidence="1" key="1">
    <citation type="submission" date="2022-07" db="EMBL/GenBank/DDBJ databases">
        <title>The genome of Lyophyllum shimeji provides insight into the initial evolution of ectomycorrhizal fungal genome.</title>
        <authorList>
            <person name="Kobayashi Y."/>
            <person name="Shibata T."/>
            <person name="Hirakawa H."/>
            <person name="Shigenobu S."/>
            <person name="Nishiyama T."/>
            <person name="Yamada A."/>
            <person name="Hasebe M."/>
            <person name="Kawaguchi M."/>
        </authorList>
    </citation>
    <scope>NUCLEOTIDE SEQUENCE</scope>
    <source>
        <strain evidence="1">AT787</strain>
    </source>
</reference>
<proteinExistence type="predicted"/>
<dbReference type="AlphaFoldDB" id="A0A9P3PXS6"/>
<keyword evidence="2" id="KW-1185">Reference proteome</keyword>
<protein>
    <submittedName>
        <fullName evidence="1">Uncharacterized protein</fullName>
    </submittedName>
</protein>
<evidence type="ECO:0000313" key="2">
    <source>
        <dbReference type="Proteomes" id="UP001063166"/>
    </source>
</evidence>
<accession>A0A9P3PXS6</accession>
<gene>
    <name evidence="1" type="ORF">LshimejAT787_1301030</name>
</gene>
<comment type="caution">
    <text evidence="1">The sequence shown here is derived from an EMBL/GenBank/DDBJ whole genome shotgun (WGS) entry which is preliminary data.</text>
</comment>
<dbReference type="Proteomes" id="UP001063166">
    <property type="component" value="Unassembled WGS sequence"/>
</dbReference>